<name>B6IKQ4_CAEBR</name>
<dbReference type="AlphaFoldDB" id="B6IKQ4"/>
<dbReference type="EMBL" id="HE601027">
    <property type="protein sequence ID" value="CAS00484.1"/>
    <property type="molecule type" value="Genomic_DNA"/>
</dbReference>
<dbReference type="InParanoid" id="B6IKQ4"/>
<dbReference type="STRING" id="6238.B6IKQ4"/>
<evidence type="ECO:0000313" key="2">
    <source>
        <dbReference type="Proteomes" id="UP000008549"/>
    </source>
</evidence>
<dbReference type="CTD" id="68918299"/>
<reference evidence="1 2" key="2">
    <citation type="journal article" date="2011" name="PLoS Genet.">
        <title>Caenorhabditis briggsae recombinant inbred line genotypes reveal inter-strain incompatibility and the evolution of recombination.</title>
        <authorList>
            <person name="Ross J.A."/>
            <person name="Koboldt D.C."/>
            <person name="Staisch J.E."/>
            <person name="Chamberlin H.M."/>
            <person name="Gupta B.P."/>
            <person name="Miller R.D."/>
            <person name="Baird S.E."/>
            <person name="Haag E.S."/>
        </authorList>
    </citation>
    <scope>NUCLEOTIDE SEQUENCE [LARGE SCALE GENOMIC DNA]</scope>
    <source>
        <strain evidence="1 2">AF16</strain>
    </source>
</reference>
<dbReference type="GeneID" id="68918299"/>
<dbReference type="HOGENOM" id="CLU_1587980_0_0_1"/>
<dbReference type="KEGG" id="cbr:CBG_26834"/>
<dbReference type="RefSeq" id="XP_045100043.1">
    <property type="nucleotide sequence ID" value="XM_045238488.1"/>
</dbReference>
<organism evidence="1 2">
    <name type="scientific">Caenorhabditis briggsae</name>
    <dbReference type="NCBI Taxonomy" id="6238"/>
    <lineage>
        <taxon>Eukaryota</taxon>
        <taxon>Metazoa</taxon>
        <taxon>Ecdysozoa</taxon>
        <taxon>Nematoda</taxon>
        <taxon>Chromadorea</taxon>
        <taxon>Rhabditida</taxon>
        <taxon>Rhabditina</taxon>
        <taxon>Rhabditomorpha</taxon>
        <taxon>Rhabditoidea</taxon>
        <taxon>Rhabditidae</taxon>
        <taxon>Peloderinae</taxon>
        <taxon>Caenorhabditis</taxon>
    </lineage>
</organism>
<reference evidence="1 2" key="1">
    <citation type="journal article" date="2003" name="PLoS Biol.">
        <title>The genome sequence of Caenorhabditis briggsae: a platform for comparative genomics.</title>
        <authorList>
            <person name="Stein L.D."/>
            <person name="Bao Z."/>
            <person name="Blasiar D."/>
            <person name="Blumenthal T."/>
            <person name="Brent M.R."/>
            <person name="Chen N."/>
            <person name="Chinwalla A."/>
            <person name="Clarke L."/>
            <person name="Clee C."/>
            <person name="Coghlan A."/>
            <person name="Coulson A."/>
            <person name="D'Eustachio P."/>
            <person name="Fitch D.H."/>
            <person name="Fulton L.A."/>
            <person name="Fulton R.E."/>
            <person name="Griffiths-Jones S."/>
            <person name="Harris T.W."/>
            <person name="Hillier L.W."/>
            <person name="Kamath R."/>
            <person name="Kuwabara P.E."/>
            <person name="Mardis E.R."/>
            <person name="Marra M.A."/>
            <person name="Miner T.L."/>
            <person name="Minx P."/>
            <person name="Mullikin J.C."/>
            <person name="Plumb R.W."/>
            <person name="Rogers J."/>
            <person name="Schein J.E."/>
            <person name="Sohrmann M."/>
            <person name="Spieth J."/>
            <person name="Stajich J.E."/>
            <person name="Wei C."/>
            <person name="Willey D."/>
            <person name="Wilson R.K."/>
            <person name="Durbin R."/>
            <person name="Waterston R.H."/>
        </authorList>
    </citation>
    <scope>NUCLEOTIDE SEQUENCE [LARGE SCALE GENOMIC DNA]</scope>
    <source>
        <strain evidence="1 2">AF16</strain>
    </source>
</reference>
<keyword evidence="2" id="KW-1185">Reference proteome</keyword>
<evidence type="ECO:0000313" key="1">
    <source>
        <dbReference type="EMBL" id="CAS00484.1"/>
    </source>
</evidence>
<gene>
    <name evidence="1" type="ORF">CBG26834</name>
    <name evidence="1" type="ORF">CBG_26834</name>
</gene>
<protein>
    <submittedName>
        <fullName evidence="1">Protein CBG26834</fullName>
    </submittedName>
</protein>
<accession>B6IKQ4</accession>
<sequence length="168" mass="20062">MPLFDLKTGKCIGMPNNRGSMVFDFNKKSGRVTIHDTSDFYGWTRKEKTEFLKTVIQWNEKTKKSEVTYEKVPEIFDKYEFTDKEMKEMRAEKNPALQKFLDEELPKRILEMLKDDELLQAERKKANSDEKSKWRGYDKYDDQLLGNEIFLFFQQLSGPRNPFVHQEI</sequence>
<proteinExistence type="predicted"/>
<dbReference type="eggNOG" id="KOG2057">
    <property type="taxonomic scope" value="Eukaryota"/>
</dbReference>
<dbReference type="Proteomes" id="UP000008549">
    <property type="component" value="Unassembled WGS sequence"/>
</dbReference>